<keyword evidence="5" id="KW-1185">Reference proteome</keyword>
<evidence type="ECO:0000313" key="4">
    <source>
        <dbReference type="EMBL" id="RMP00481.1"/>
    </source>
</evidence>
<dbReference type="Gene3D" id="1.10.3290.10">
    <property type="entry name" value="Fido-like domain"/>
    <property type="match status" value="1"/>
</dbReference>
<dbReference type="InterPro" id="IPR040198">
    <property type="entry name" value="Fido_containing"/>
</dbReference>
<accession>A0A3M4A0R1</accession>
<dbReference type="PROSITE" id="PS51459">
    <property type="entry name" value="FIDO"/>
    <property type="match status" value="1"/>
</dbReference>
<proteinExistence type="predicted"/>
<evidence type="ECO:0000256" key="2">
    <source>
        <dbReference type="PIRSR" id="PIRSR640198-2"/>
    </source>
</evidence>
<feature type="domain" description="Fido" evidence="3">
    <location>
        <begin position="1"/>
        <end position="80"/>
    </location>
</feature>
<dbReference type="Pfam" id="PF02661">
    <property type="entry name" value="Fic"/>
    <property type="match status" value="1"/>
</dbReference>
<organism evidence="4 5">
    <name type="scientific">Pseudomonas marginalis pv. marginalis</name>
    <dbReference type="NCBI Taxonomy" id="97473"/>
    <lineage>
        <taxon>Bacteria</taxon>
        <taxon>Pseudomonadati</taxon>
        <taxon>Pseudomonadota</taxon>
        <taxon>Gammaproteobacteria</taxon>
        <taxon>Pseudomonadales</taxon>
        <taxon>Pseudomonadaceae</taxon>
        <taxon>Pseudomonas</taxon>
    </lineage>
</organism>
<dbReference type="GO" id="GO:0005524">
    <property type="term" value="F:ATP binding"/>
    <property type="evidence" value="ECO:0007669"/>
    <property type="project" value="UniProtKB-KW"/>
</dbReference>
<gene>
    <name evidence="4" type="ORF">ALQ29_00117</name>
</gene>
<name>A0A3M4A0R1_PSEMA</name>
<dbReference type="SUPFAM" id="SSF140931">
    <property type="entry name" value="Fic-like"/>
    <property type="match status" value="1"/>
</dbReference>
<dbReference type="PANTHER" id="PTHR13504:SF38">
    <property type="entry name" value="FIDO DOMAIN-CONTAINING PROTEIN"/>
    <property type="match status" value="1"/>
</dbReference>
<dbReference type="Proteomes" id="UP000276587">
    <property type="component" value="Unassembled WGS sequence"/>
</dbReference>
<evidence type="ECO:0000313" key="5">
    <source>
        <dbReference type="Proteomes" id="UP000276587"/>
    </source>
</evidence>
<evidence type="ECO:0000259" key="3">
    <source>
        <dbReference type="PROSITE" id="PS51459"/>
    </source>
</evidence>
<dbReference type="InterPro" id="IPR003812">
    <property type="entry name" value="Fido"/>
</dbReference>
<dbReference type="AlphaFoldDB" id="A0A3M4A0R1"/>
<dbReference type="InterPro" id="IPR036597">
    <property type="entry name" value="Fido-like_dom_sf"/>
</dbReference>
<keyword evidence="2" id="KW-0547">Nucleotide-binding</keyword>
<sequence length="192" mass="22734">MIKAIILHFMIGYEHPFRDGNGRTARCLFYWFMLKNGYWPFEYISISTLLKEAPMQYGRSYVHTETDSYDLTYFVIYQLRVIERAINAFMHYFERKRLEAVELMAWVQMLQLNDGLNYRQGHFLKKVLQHPGRIFTPKELTHDYDISENTARNDLEKGVAMKVLFKVQEGKGFLYIAREDAEANLKKLAGAR</sequence>
<feature type="active site" evidence="1">
    <location>
        <position position="15"/>
    </location>
</feature>
<reference evidence="4 5" key="1">
    <citation type="submission" date="2018-08" db="EMBL/GenBank/DDBJ databases">
        <title>Recombination of ecologically and evolutionarily significant loci maintains genetic cohesion in the Pseudomonas syringae species complex.</title>
        <authorList>
            <person name="Dillon M."/>
            <person name="Thakur S."/>
            <person name="Almeida R.N.D."/>
            <person name="Weir B.S."/>
            <person name="Guttman D.S."/>
        </authorList>
    </citation>
    <scope>NUCLEOTIDE SEQUENCE [LARGE SCALE GENOMIC DNA]</scope>
    <source>
        <strain evidence="4 5">ICMP 3555</strain>
    </source>
</reference>
<keyword evidence="2" id="KW-0067">ATP-binding</keyword>
<feature type="binding site" evidence="2">
    <location>
        <begin position="19"/>
        <end position="26"/>
    </location>
    <ligand>
        <name>ATP</name>
        <dbReference type="ChEBI" id="CHEBI:30616"/>
    </ligand>
</feature>
<dbReference type="PANTHER" id="PTHR13504">
    <property type="entry name" value="FIDO DOMAIN-CONTAINING PROTEIN DDB_G0283145"/>
    <property type="match status" value="1"/>
</dbReference>
<evidence type="ECO:0000256" key="1">
    <source>
        <dbReference type="PIRSR" id="PIRSR640198-1"/>
    </source>
</evidence>
<comment type="caution">
    <text evidence="4">The sequence shown here is derived from an EMBL/GenBank/DDBJ whole genome shotgun (WGS) entry which is preliminary data.</text>
</comment>
<dbReference type="EMBL" id="RBQF01000394">
    <property type="protein sequence ID" value="RMP00481.1"/>
    <property type="molecule type" value="Genomic_DNA"/>
</dbReference>
<protein>
    <recommendedName>
        <fullName evidence="3">Fido domain-containing protein</fullName>
    </recommendedName>
</protein>